<dbReference type="GO" id="GO:0050660">
    <property type="term" value="F:flavin adenine dinucleotide binding"/>
    <property type="evidence" value="ECO:0007669"/>
    <property type="project" value="InterPro"/>
</dbReference>
<sequence>MAFSLLFDYVIISGGTAGVALAARLAEDTSVSICILEAGKDYADSENEDVKIPGKYMANLGREWDEGIFNVPKAGAASDRVLYNPRGKGLGGSSLLNFMQLIRAPVSEYDALAASLGATDWTAAEFPKYFKKSQHLTKNQPAGNQVHPLTSDPALYGSGPIPNTVPVYTPDIATHYYTACKAVGMPFNPVGGSGNNGGVWPALAANIQPTECLAPMRGAKNLTVITEAHAGRNLFTGSRATGVQFQDQKESATGTSGEGRTVHAKREVVLCAGVFHTPRLLEISGIGGRAYIPDGVPQIVDLPGNATEDHPSVLCLCETSLDSYDVLEDPRHYRARTKDTGPLSTATLFYSYLPLKAFMDPTKITEIQRLAQHAAVQNTDITSPRTLELFKKWLHDEETYQLELIMVPMGLPILPGGEAVPGKRYIFFSIVLMHPFSCGPERASPTGAHGLEVDLALLGNAIDVQILTAGVQFVRKVIEQDAMKTGAGVRAVVPGPGPLDTETADA</sequence>
<name>A0A8H6XIN2_9AGAR</name>
<dbReference type="GO" id="GO:0016614">
    <property type="term" value="F:oxidoreductase activity, acting on CH-OH group of donors"/>
    <property type="evidence" value="ECO:0007669"/>
    <property type="project" value="InterPro"/>
</dbReference>
<feature type="domain" description="Glucose-methanol-choline oxidoreductase N-terminal" evidence="6">
    <location>
        <begin position="7"/>
        <end position="291"/>
    </location>
</feature>
<dbReference type="EMBL" id="JACAZI010000018">
    <property type="protein sequence ID" value="KAF7341206.1"/>
    <property type="molecule type" value="Genomic_DNA"/>
</dbReference>
<dbReference type="Gene3D" id="3.50.50.60">
    <property type="entry name" value="FAD/NAD(P)-binding domain"/>
    <property type="match status" value="1"/>
</dbReference>
<dbReference type="InterPro" id="IPR012132">
    <property type="entry name" value="GMC_OxRdtase"/>
</dbReference>
<keyword evidence="8" id="KW-1185">Reference proteome</keyword>
<dbReference type="OrthoDB" id="269227at2759"/>
<gene>
    <name evidence="7" type="ORF">MVEN_01856000</name>
</gene>
<evidence type="ECO:0000256" key="5">
    <source>
        <dbReference type="SAM" id="SignalP"/>
    </source>
</evidence>
<organism evidence="7 8">
    <name type="scientific">Mycena venus</name>
    <dbReference type="NCBI Taxonomy" id="2733690"/>
    <lineage>
        <taxon>Eukaryota</taxon>
        <taxon>Fungi</taxon>
        <taxon>Dikarya</taxon>
        <taxon>Basidiomycota</taxon>
        <taxon>Agaricomycotina</taxon>
        <taxon>Agaricomycetes</taxon>
        <taxon>Agaricomycetidae</taxon>
        <taxon>Agaricales</taxon>
        <taxon>Marasmiineae</taxon>
        <taxon>Mycenaceae</taxon>
        <taxon>Mycena</taxon>
    </lineage>
</organism>
<dbReference type="PANTHER" id="PTHR11552:SF147">
    <property type="entry name" value="CHOLINE DEHYDROGENASE, MITOCHONDRIAL"/>
    <property type="match status" value="1"/>
</dbReference>
<accession>A0A8H6XIN2</accession>
<dbReference type="AlphaFoldDB" id="A0A8H6XIN2"/>
<feature type="signal peptide" evidence="5">
    <location>
        <begin position="1"/>
        <end position="22"/>
    </location>
</feature>
<evidence type="ECO:0000256" key="2">
    <source>
        <dbReference type="ARBA" id="ARBA00010790"/>
    </source>
</evidence>
<evidence type="ECO:0000313" key="8">
    <source>
        <dbReference type="Proteomes" id="UP000620124"/>
    </source>
</evidence>
<reference evidence="7" key="1">
    <citation type="submission" date="2020-05" db="EMBL/GenBank/DDBJ databases">
        <title>Mycena genomes resolve the evolution of fungal bioluminescence.</title>
        <authorList>
            <person name="Tsai I.J."/>
        </authorList>
    </citation>
    <scope>NUCLEOTIDE SEQUENCE</scope>
    <source>
        <strain evidence="7">CCC161011</strain>
    </source>
</reference>
<evidence type="ECO:0000259" key="6">
    <source>
        <dbReference type="Pfam" id="PF00732"/>
    </source>
</evidence>
<comment type="cofactor">
    <cofactor evidence="1">
        <name>FAD</name>
        <dbReference type="ChEBI" id="CHEBI:57692"/>
    </cofactor>
</comment>
<keyword evidence="3" id="KW-0285">Flavoprotein</keyword>
<dbReference type="SUPFAM" id="SSF51905">
    <property type="entry name" value="FAD/NAD(P)-binding domain"/>
    <property type="match status" value="1"/>
</dbReference>
<evidence type="ECO:0000256" key="3">
    <source>
        <dbReference type="ARBA" id="ARBA00022630"/>
    </source>
</evidence>
<evidence type="ECO:0000256" key="1">
    <source>
        <dbReference type="ARBA" id="ARBA00001974"/>
    </source>
</evidence>
<dbReference type="Gene3D" id="3.30.560.10">
    <property type="entry name" value="Glucose Oxidase, domain 3"/>
    <property type="match status" value="1"/>
</dbReference>
<dbReference type="PIRSF" id="PIRSF000137">
    <property type="entry name" value="Alcohol_oxidase"/>
    <property type="match status" value="1"/>
</dbReference>
<dbReference type="Proteomes" id="UP000620124">
    <property type="component" value="Unassembled WGS sequence"/>
</dbReference>
<evidence type="ECO:0000313" key="7">
    <source>
        <dbReference type="EMBL" id="KAF7341206.1"/>
    </source>
</evidence>
<feature type="chain" id="PRO_5034947653" evidence="5">
    <location>
        <begin position="23"/>
        <end position="506"/>
    </location>
</feature>
<protein>
    <submittedName>
        <fullName evidence="7">L-sorbose 1-dehydrogenase</fullName>
    </submittedName>
</protein>
<dbReference type="PANTHER" id="PTHR11552">
    <property type="entry name" value="GLUCOSE-METHANOL-CHOLINE GMC OXIDOREDUCTASE"/>
    <property type="match status" value="1"/>
</dbReference>
<comment type="similarity">
    <text evidence="2">Belongs to the GMC oxidoreductase family.</text>
</comment>
<keyword evidence="4" id="KW-0274">FAD</keyword>
<dbReference type="InterPro" id="IPR000172">
    <property type="entry name" value="GMC_OxRdtase_N"/>
</dbReference>
<proteinExistence type="inferred from homology"/>
<keyword evidence="5" id="KW-0732">Signal</keyword>
<comment type="caution">
    <text evidence="7">The sequence shown here is derived from an EMBL/GenBank/DDBJ whole genome shotgun (WGS) entry which is preliminary data.</text>
</comment>
<dbReference type="Pfam" id="PF00732">
    <property type="entry name" value="GMC_oxred_N"/>
    <property type="match status" value="1"/>
</dbReference>
<dbReference type="InterPro" id="IPR036188">
    <property type="entry name" value="FAD/NAD-bd_sf"/>
</dbReference>
<dbReference type="SUPFAM" id="SSF54373">
    <property type="entry name" value="FAD-linked reductases, C-terminal domain"/>
    <property type="match status" value="1"/>
</dbReference>
<evidence type="ECO:0000256" key="4">
    <source>
        <dbReference type="ARBA" id="ARBA00022827"/>
    </source>
</evidence>